<dbReference type="EMBL" id="CP037954">
    <property type="protein sequence ID" value="QBO58762.1"/>
    <property type="molecule type" value="Genomic_DNA"/>
</dbReference>
<dbReference type="RefSeq" id="WP_246012319.1">
    <property type="nucleotide sequence ID" value="NZ_CP037954.1"/>
</dbReference>
<protein>
    <submittedName>
        <fullName evidence="1">Uncharacterized protein</fullName>
    </submittedName>
</protein>
<accession>A0A4P6ZGR3</accession>
<organism evidence="1 2">
    <name type="scientific">Chryseobacterium salivictor</name>
    <dbReference type="NCBI Taxonomy" id="2547600"/>
    <lineage>
        <taxon>Bacteria</taxon>
        <taxon>Pseudomonadati</taxon>
        <taxon>Bacteroidota</taxon>
        <taxon>Flavobacteriia</taxon>
        <taxon>Flavobacteriales</taxon>
        <taxon>Weeksellaceae</taxon>
        <taxon>Chryseobacterium group</taxon>
        <taxon>Chryseobacterium</taxon>
    </lineage>
</organism>
<sequence length="77" mass="8766">MGEFFARFLACLDQVILITPIELRSGNTGGRDHEHYGNSGRNTFVLLLSYSQIINKNFQVELLADKVQQTKCSKQDF</sequence>
<evidence type="ECO:0000313" key="1">
    <source>
        <dbReference type="EMBL" id="QBO58762.1"/>
    </source>
</evidence>
<keyword evidence="2" id="KW-1185">Reference proteome</keyword>
<name>A0A4P6ZGR3_9FLAO</name>
<proteinExistence type="predicted"/>
<evidence type="ECO:0000313" key="2">
    <source>
        <dbReference type="Proteomes" id="UP000294419"/>
    </source>
</evidence>
<dbReference type="KEGG" id="csal:NBC122_01954"/>
<dbReference type="AlphaFoldDB" id="A0A4P6ZGR3"/>
<gene>
    <name evidence="1" type="ORF">NBC122_01954</name>
</gene>
<dbReference type="Proteomes" id="UP000294419">
    <property type="component" value="Chromosome"/>
</dbReference>
<reference evidence="1 2" key="1">
    <citation type="submission" date="2019-03" db="EMBL/GenBank/DDBJ databases">
        <authorList>
            <person name="Kim H."/>
            <person name="Yu S.-M."/>
        </authorList>
    </citation>
    <scope>NUCLEOTIDE SEQUENCE [LARGE SCALE GENOMIC DNA]</scope>
    <source>
        <strain evidence="1 2">NBC122</strain>
    </source>
</reference>